<evidence type="ECO:0000313" key="1">
    <source>
        <dbReference type="EMBL" id="GME44979.1"/>
    </source>
</evidence>
<gene>
    <name evidence="1" type="primary">g7971</name>
    <name evidence="1" type="ORF">NpPPO83_00007971</name>
</gene>
<accession>A0ACB5SJW1</accession>
<protein>
    <submittedName>
        <fullName evidence="1">Sam dependent methyltransferase</fullName>
    </submittedName>
</protein>
<name>A0ACB5SJW1_9PEZI</name>
<reference evidence="1" key="1">
    <citation type="submission" date="2024-09" db="EMBL/GenBank/DDBJ databases">
        <title>Draft Genome Sequences of Neofusicoccum parvum.</title>
        <authorList>
            <person name="Ashida A."/>
            <person name="Camagna M."/>
            <person name="Tanaka A."/>
            <person name="Takemoto D."/>
        </authorList>
    </citation>
    <scope>NUCLEOTIDE SEQUENCE</scope>
    <source>
        <strain evidence="1">PPO83</strain>
    </source>
</reference>
<dbReference type="Proteomes" id="UP001165186">
    <property type="component" value="Unassembled WGS sequence"/>
</dbReference>
<comment type="caution">
    <text evidence="1">The sequence shown here is derived from an EMBL/GenBank/DDBJ whole genome shotgun (WGS) entry which is preliminary data.</text>
</comment>
<keyword evidence="2" id="KW-1185">Reference proteome</keyword>
<evidence type="ECO:0000313" key="2">
    <source>
        <dbReference type="Proteomes" id="UP001165186"/>
    </source>
</evidence>
<sequence>MEAGISHPILVDEDYDADSALGDDALSDTTSIASSIDKHRYEHGRRYHKYQEGAYWGPNDDAQNDQLDIGHHMYKILLDDKLLLAPIGDNDQKVLDVGCGTGIWAIDFAEEYPDSDVTGIDLSPIQPSLLPSNCHFVVDDCTKPWSFPEDYFDLVHVRALFGSVADWPAFYKEALSHLKPGGWISQLEINIVPRSDDGSLTPDHTLLEWAALFIEASERFGKSFMVVENMKQEIVDAGFVEVEEVRFKVPLGPWPSDPRLKELGKWDLLYCYQGCEGWALYLLTHVMGWKVEEVKALVARYKEALRDPKLHSYWEFSLVHGRKPAH</sequence>
<keyword evidence="1" id="KW-0489">Methyltransferase</keyword>
<organism evidence="1 2">
    <name type="scientific">Neofusicoccum parvum</name>
    <dbReference type="NCBI Taxonomy" id="310453"/>
    <lineage>
        <taxon>Eukaryota</taxon>
        <taxon>Fungi</taxon>
        <taxon>Dikarya</taxon>
        <taxon>Ascomycota</taxon>
        <taxon>Pezizomycotina</taxon>
        <taxon>Dothideomycetes</taxon>
        <taxon>Dothideomycetes incertae sedis</taxon>
        <taxon>Botryosphaeriales</taxon>
        <taxon>Botryosphaeriaceae</taxon>
        <taxon>Neofusicoccum</taxon>
    </lineage>
</organism>
<dbReference type="EMBL" id="BSXG01000117">
    <property type="protein sequence ID" value="GME44979.1"/>
    <property type="molecule type" value="Genomic_DNA"/>
</dbReference>
<proteinExistence type="predicted"/>
<keyword evidence="1" id="KW-0808">Transferase</keyword>